<dbReference type="EMBL" id="BRYB01006673">
    <property type="protein sequence ID" value="GMI54761.1"/>
    <property type="molecule type" value="Genomic_DNA"/>
</dbReference>
<gene>
    <name evidence="2" type="ORF">TeGR_g12467</name>
</gene>
<evidence type="ECO:0000313" key="3">
    <source>
        <dbReference type="Proteomes" id="UP001165060"/>
    </source>
</evidence>
<protein>
    <submittedName>
        <fullName evidence="2">Uncharacterized protein</fullName>
    </submittedName>
</protein>
<name>A0ABQ6NCW3_9STRA</name>
<reference evidence="2 3" key="1">
    <citation type="journal article" date="2023" name="Commun. Biol.">
        <title>Genome analysis of Parmales, the sister group of diatoms, reveals the evolutionary specialization of diatoms from phago-mixotrophs to photoautotrophs.</title>
        <authorList>
            <person name="Ban H."/>
            <person name="Sato S."/>
            <person name="Yoshikawa S."/>
            <person name="Yamada K."/>
            <person name="Nakamura Y."/>
            <person name="Ichinomiya M."/>
            <person name="Sato N."/>
            <person name="Blanc-Mathieu R."/>
            <person name="Endo H."/>
            <person name="Kuwata A."/>
            <person name="Ogata H."/>
        </authorList>
    </citation>
    <scope>NUCLEOTIDE SEQUENCE [LARGE SCALE GENOMIC DNA]</scope>
</reference>
<keyword evidence="3" id="KW-1185">Reference proteome</keyword>
<feature type="transmembrane region" description="Helical" evidence="1">
    <location>
        <begin position="399"/>
        <end position="421"/>
    </location>
</feature>
<keyword evidence="1" id="KW-0472">Membrane</keyword>
<dbReference type="PANTHER" id="PTHR47380">
    <property type="entry name" value="OS02G0533000 PROTEIN"/>
    <property type="match status" value="1"/>
</dbReference>
<feature type="transmembrane region" description="Helical" evidence="1">
    <location>
        <begin position="97"/>
        <end position="121"/>
    </location>
</feature>
<organism evidence="2 3">
    <name type="scientific">Tetraparma gracilis</name>
    <dbReference type="NCBI Taxonomy" id="2962635"/>
    <lineage>
        <taxon>Eukaryota</taxon>
        <taxon>Sar</taxon>
        <taxon>Stramenopiles</taxon>
        <taxon>Ochrophyta</taxon>
        <taxon>Bolidophyceae</taxon>
        <taxon>Parmales</taxon>
        <taxon>Triparmaceae</taxon>
        <taxon>Tetraparma</taxon>
    </lineage>
</organism>
<dbReference type="Proteomes" id="UP001165060">
    <property type="component" value="Unassembled WGS sequence"/>
</dbReference>
<dbReference type="PANTHER" id="PTHR47380:SF4">
    <property type="entry name" value="OS02G0533000 PROTEIN"/>
    <property type="match status" value="1"/>
</dbReference>
<evidence type="ECO:0000313" key="2">
    <source>
        <dbReference type="EMBL" id="GMI54761.1"/>
    </source>
</evidence>
<keyword evidence="1" id="KW-1133">Transmembrane helix</keyword>
<proteinExistence type="predicted"/>
<dbReference type="InterPro" id="IPR044200">
    <property type="entry name" value="At5g03900-like"/>
</dbReference>
<feature type="transmembrane region" description="Helical" evidence="1">
    <location>
        <begin position="353"/>
        <end position="379"/>
    </location>
</feature>
<keyword evidence="1" id="KW-0812">Transmembrane</keyword>
<comment type="caution">
    <text evidence="2">The sequence shown here is derived from an EMBL/GenBank/DDBJ whole genome shotgun (WGS) entry which is preliminary data.</text>
</comment>
<sequence>MSDPLVSFIRSRPGLSVTASEVAAHLQIPPSEAEDELCGLAGRCGGTFAMSADEASPVATFTFPASFDAVASAADSRAGLLSFLSSLLPPLLAVLRLLFGAFLLVSLSILAVAAFAAFLAVSQRGGGRGRGGLALSRHLRSVNNAAFFYHVMGGDNPFFNSLSGASYACSACVNPALLLNPFFLLRARFLARRRWAVPRFDPDDIPAFRSSPDAAPEDFPPLLTIIDHFLFGPPSPPYPSPSARTLLRVGLIQRRGLKITPTELLPFSDDPPPSSSDVSAAVRHIMYLRGVPLPSGGYSFPSLADVPAADADPGFRAAGFLYSSAEAGGGYEPAGDCLAEGRHAVTALGPAEFWAVAGLGALNVAGVALAGGSAKAATFLEGGGGLGWLAGALLGGMRWYAALFFLVPAVRAAACFARNVLVDERNKRRRALAEELAR</sequence>
<evidence type="ECO:0000256" key="1">
    <source>
        <dbReference type="SAM" id="Phobius"/>
    </source>
</evidence>
<accession>A0ABQ6NCW3</accession>